<evidence type="ECO:0000313" key="2">
    <source>
        <dbReference type="Proteomes" id="UP000053232"/>
    </source>
</evidence>
<sequence length="130" mass="14486">MAEQGSRGILKDNILAFTQIKIAGGPMAKSVNDLVIGFKTIQQANIHKKDIFAPPPLLLDKKLLTKHSLVTTELVIAFLSPLLRPVFQSRARLEWSKMILSAKGSQLYSSHFPTAKLRKLRKFSLDSSQT</sequence>
<accession>A0A073HWW0</accession>
<comment type="caution">
    <text evidence="1">The sequence shown here is derived from an EMBL/GenBank/DDBJ whole genome shotgun (WGS) entry which is preliminary data.</text>
</comment>
<organism evidence="1 2">
    <name type="scientific">Oxytricha trifallax</name>
    <dbReference type="NCBI Taxonomy" id="1172189"/>
    <lineage>
        <taxon>Eukaryota</taxon>
        <taxon>Sar</taxon>
        <taxon>Alveolata</taxon>
        <taxon>Ciliophora</taxon>
        <taxon>Intramacronucleata</taxon>
        <taxon>Spirotrichea</taxon>
        <taxon>Stichotrichia</taxon>
        <taxon>Sporadotrichida</taxon>
        <taxon>Oxytrichidae</taxon>
        <taxon>Oxytrichinae</taxon>
        <taxon>Oxytricha</taxon>
    </lineage>
</organism>
<dbReference type="AlphaFoldDB" id="A0A073HWW0"/>
<gene>
    <name evidence="1" type="ORF">OXYTRIMIC_672</name>
</gene>
<reference evidence="2" key="1">
    <citation type="journal article" date="2014" name="Cell">
        <title>The Architecture of a Scrambled Genome Reveals Massive Levels of Genomic Rearrangement during Development.</title>
        <authorList>
            <person name="Chen X."/>
            <person name="Bracht J.R."/>
            <person name="Goldman A.D."/>
            <person name="Dolzhenko E."/>
            <person name="Clay D.M."/>
            <person name="Swart E.C."/>
            <person name="Perlman D.H."/>
            <person name="Doak T.G."/>
            <person name="Stuart A."/>
            <person name="Amemiya C.T."/>
            <person name="Sebra R.P."/>
            <person name="Landweber L.F."/>
        </authorList>
    </citation>
    <scope>NUCLEOTIDE SEQUENCE [LARGE SCALE GENOMIC DNA]</scope>
    <source>
        <strain evidence="2">JRB310</strain>
    </source>
</reference>
<evidence type="ECO:0000313" key="1">
    <source>
        <dbReference type="EMBL" id="KEJ82463.1"/>
    </source>
</evidence>
<dbReference type="Proteomes" id="UP000053232">
    <property type="component" value="Unassembled WGS sequence"/>
</dbReference>
<keyword evidence="2" id="KW-1185">Reference proteome</keyword>
<protein>
    <submittedName>
        <fullName evidence="1">Amidase family protein</fullName>
    </submittedName>
</protein>
<name>A0A073HWW0_9SPIT</name>
<dbReference type="EMBL" id="ARYC01019389">
    <property type="protein sequence ID" value="KEJ82463.1"/>
    <property type="molecule type" value="Genomic_DNA"/>
</dbReference>
<proteinExistence type="predicted"/>